<dbReference type="InterPro" id="IPR001128">
    <property type="entry name" value="Cyt_P450"/>
</dbReference>
<name>A0A7W7CDV8_9PSEU</name>
<dbReference type="GO" id="GO:0005506">
    <property type="term" value="F:iron ion binding"/>
    <property type="evidence" value="ECO:0007669"/>
    <property type="project" value="InterPro"/>
</dbReference>
<comment type="caution">
    <text evidence="9">The sequence shown here is derived from an EMBL/GenBank/DDBJ whole genome shotgun (WGS) entry which is preliminary data.</text>
</comment>
<dbReference type="EMBL" id="JACHMH010000001">
    <property type="protein sequence ID" value="MBB4678003.1"/>
    <property type="molecule type" value="Genomic_DNA"/>
</dbReference>
<dbReference type="GO" id="GO:0016705">
    <property type="term" value="F:oxidoreductase activity, acting on paired donors, with incorporation or reduction of molecular oxygen"/>
    <property type="evidence" value="ECO:0007669"/>
    <property type="project" value="InterPro"/>
</dbReference>
<evidence type="ECO:0000256" key="8">
    <source>
        <dbReference type="SAM" id="MobiDB-lite"/>
    </source>
</evidence>
<dbReference type="CDD" id="cd11030">
    <property type="entry name" value="CYP105-like"/>
    <property type="match status" value="1"/>
</dbReference>
<evidence type="ECO:0000256" key="7">
    <source>
        <dbReference type="RuleBase" id="RU000461"/>
    </source>
</evidence>
<reference evidence="9 10" key="1">
    <citation type="submission" date="2020-08" db="EMBL/GenBank/DDBJ databases">
        <title>Sequencing the genomes of 1000 actinobacteria strains.</title>
        <authorList>
            <person name="Klenk H.-P."/>
        </authorList>
    </citation>
    <scope>NUCLEOTIDE SEQUENCE [LARGE SCALE GENOMIC DNA]</scope>
    <source>
        <strain evidence="9 10">DSM 44230</strain>
    </source>
</reference>
<dbReference type="PANTHER" id="PTHR46696:SF1">
    <property type="entry name" value="CYTOCHROME P450 YJIB-RELATED"/>
    <property type="match status" value="1"/>
</dbReference>
<dbReference type="GO" id="GO:0004497">
    <property type="term" value="F:monooxygenase activity"/>
    <property type="evidence" value="ECO:0007669"/>
    <property type="project" value="UniProtKB-KW"/>
</dbReference>
<dbReference type="AlphaFoldDB" id="A0A7W7CDV8"/>
<evidence type="ECO:0000313" key="9">
    <source>
        <dbReference type="EMBL" id="MBB4678003.1"/>
    </source>
</evidence>
<dbReference type="InterPro" id="IPR017972">
    <property type="entry name" value="Cyt_P450_CS"/>
</dbReference>
<keyword evidence="6 7" id="KW-0503">Monooxygenase</keyword>
<dbReference type="Gene3D" id="1.10.630.10">
    <property type="entry name" value="Cytochrome P450"/>
    <property type="match status" value="1"/>
</dbReference>
<dbReference type="Proteomes" id="UP000533598">
    <property type="component" value="Unassembled WGS sequence"/>
</dbReference>
<dbReference type="RefSeq" id="WP_185003883.1">
    <property type="nucleotide sequence ID" value="NZ_BAAAUI010000027.1"/>
</dbReference>
<organism evidence="9 10">
    <name type="scientific">Crossiella cryophila</name>
    <dbReference type="NCBI Taxonomy" id="43355"/>
    <lineage>
        <taxon>Bacteria</taxon>
        <taxon>Bacillati</taxon>
        <taxon>Actinomycetota</taxon>
        <taxon>Actinomycetes</taxon>
        <taxon>Pseudonocardiales</taxon>
        <taxon>Pseudonocardiaceae</taxon>
        <taxon>Crossiella</taxon>
    </lineage>
</organism>
<feature type="region of interest" description="Disordered" evidence="8">
    <location>
        <begin position="60"/>
        <end position="79"/>
    </location>
</feature>
<dbReference type="PRINTS" id="PR00359">
    <property type="entry name" value="BP450"/>
</dbReference>
<evidence type="ECO:0000256" key="6">
    <source>
        <dbReference type="ARBA" id="ARBA00023033"/>
    </source>
</evidence>
<dbReference type="PROSITE" id="PS00086">
    <property type="entry name" value="CYTOCHROME_P450"/>
    <property type="match status" value="1"/>
</dbReference>
<evidence type="ECO:0000256" key="5">
    <source>
        <dbReference type="ARBA" id="ARBA00023004"/>
    </source>
</evidence>
<gene>
    <name evidence="9" type="ORF">HNR67_004121</name>
</gene>
<keyword evidence="2 7" id="KW-0349">Heme</keyword>
<accession>A0A7W7CDV8</accession>
<keyword evidence="5 7" id="KW-0408">Iron</keyword>
<dbReference type="SUPFAM" id="SSF48264">
    <property type="entry name" value="Cytochrome P450"/>
    <property type="match status" value="1"/>
</dbReference>
<dbReference type="InterPro" id="IPR002397">
    <property type="entry name" value="Cyt_P450_B"/>
</dbReference>
<dbReference type="PANTHER" id="PTHR46696">
    <property type="entry name" value="P450, PUTATIVE (EUROFUNG)-RELATED"/>
    <property type="match status" value="1"/>
</dbReference>
<evidence type="ECO:0000256" key="4">
    <source>
        <dbReference type="ARBA" id="ARBA00023002"/>
    </source>
</evidence>
<keyword evidence="10" id="KW-1185">Reference proteome</keyword>
<dbReference type="InterPro" id="IPR036396">
    <property type="entry name" value="Cyt_P450_sf"/>
</dbReference>
<feature type="compositionally biased region" description="Basic and acidic residues" evidence="8">
    <location>
        <begin position="60"/>
        <end position="74"/>
    </location>
</feature>
<sequence>MTNAVEIPLFMTRDGLSPSAELTGVRRDEAVRKIQLDMFGVRGDAWIITRHEDVRAGLADHTKFSNDPRTRGERNTPPVGMTAEEAARLRKANILVMDPPDHTQVRRLLMPEFTMRRMRRLEDRITAIVQEHLDLLEKLGRGADLVANFALPIPSLVICELLGVPYADRAEFQARSERQMDTMVPPAERAELTRESQAYMRSLVTRARVDPGEDLIGMLVREHGATVDDDELVNIAALLLLAGHETTSNMLGIGTYALLTHPEQLAWLRANPDKTDSAVEELMRYLSVVAAGVPRIAAQDIELHGHQIKTGDMVMFVLSSANRDPELLDRPDELILDRPARPHLAFGHGAHHCLGAPLARAEMRTAFRALLDRFPNLALAVPAEQIRFRPYQAVYGVAELPITW</sequence>
<dbReference type="PRINTS" id="PR00385">
    <property type="entry name" value="P450"/>
</dbReference>
<evidence type="ECO:0000256" key="2">
    <source>
        <dbReference type="ARBA" id="ARBA00022617"/>
    </source>
</evidence>
<proteinExistence type="inferred from homology"/>
<keyword evidence="3 7" id="KW-0479">Metal-binding</keyword>
<evidence type="ECO:0000313" key="10">
    <source>
        <dbReference type="Proteomes" id="UP000533598"/>
    </source>
</evidence>
<dbReference type="FunFam" id="1.10.630.10:FF:000018">
    <property type="entry name" value="Cytochrome P450 monooxygenase"/>
    <property type="match status" value="1"/>
</dbReference>
<comment type="similarity">
    <text evidence="1 7">Belongs to the cytochrome P450 family.</text>
</comment>
<protein>
    <submittedName>
        <fullName evidence="9">Cytochrome P450</fullName>
    </submittedName>
</protein>
<dbReference type="GO" id="GO:0020037">
    <property type="term" value="F:heme binding"/>
    <property type="evidence" value="ECO:0007669"/>
    <property type="project" value="InterPro"/>
</dbReference>
<evidence type="ECO:0000256" key="1">
    <source>
        <dbReference type="ARBA" id="ARBA00010617"/>
    </source>
</evidence>
<evidence type="ECO:0000256" key="3">
    <source>
        <dbReference type="ARBA" id="ARBA00022723"/>
    </source>
</evidence>
<keyword evidence="4 7" id="KW-0560">Oxidoreductase</keyword>
<dbReference type="Pfam" id="PF00067">
    <property type="entry name" value="p450"/>
    <property type="match status" value="1"/>
</dbReference>